<evidence type="ECO:0000313" key="8">
    <source>
        <dbReference type="EnsemblMetazoa" id="G23702.4:cds"/>
    </source>
</evidence>
<organism evidence="8 9">
    <name type="scientific">Magallana gigas</name>
    <name type="common">Pacific oyster</name>
    <name type="synonym">Crassostrea gigas</name>
    <dbReference type="NCBI Taxonomy" id="29159"/>
    <lineage>
        <taxon>Eukaryota</taxon>
        <taxon>Metazoa</taxon>
        <taxon>Spiralia</taxon>
        <taxon>Lophotrochozoa</taxon>
        <taxon>Mollusca</taxon>
        <taxon>Bivalvia</taxon>
        <taxon>Autobranchia</taxon>
        <taxon>Pteriomorphia</taxon>
        <taxon>Ostreida</taxon>
        <taxon>Ostreoidea</taxon>
        <taxon>Ostreidae</taxon>
        <taxon>Magallana</taxon>
    </lineage>
</organism>
<feature type="compositionally biased region" description="Basic and acidic residues" evidence="6">
    <location>
        <begin position="563"/>
        <end position="584"/>
    </location>
</feature>
<evidence type="ECO:0000256" key="6">
    <source>
        <dbReference type="SAM" id="MobiDB-lite"/>
    </source>
</evidence>
<keyword evidence="3 7" id="KW-0812">Transmembrane</keyword>
<keyword evidence="9" id="KW-1185">Reference proteome</keyword>
<reference evidence="8" key="1">
    <citation type="submission" date="2022-08" db="UniProtKB">
        <authorList>
            <consortium name="EnsemblMetazoa"/>
        </authorList>
    </citation>
    <scope>IDENTIFICATION</scope>
    <source>
        <strain evidence="8">05x7-T-G4-1.051#20</strain>
    </source>
</reference>
<evidence type="ECO:0000256" key="7">
    <source>
        <dbReference type="SAM" id="Phobius"/>
    </source>
</evidence>
<sequence>MGSKSLTANLTDVGTYSLSALCAVSLNHLFSEERESPFKKKTLELILKHLSLSHQATESIIAMMENDCCDDPRAFADALLEEACLEKNGLPVVTDLVTLAVSDGKYDARTRTLIKYVAWQLRISWDQVEEIESMLAESLEAREYQLSEEEEKEKKKISRNKKIKRFALIGLATVGGGTLIGLTGGLAAPLVAAGAASIIGGAGAAALGSTAGVAIIGSLFGVAGAGLGGFKMKKRVGAVEEFEFEPLVVVGKQLHVTVAITGWLSKEMPDFKMPWQSLAESREQYSLRWETKYLMELGEAFDYILNGAISMATQEALKYTIISGLIAAIAWPSALVSAANVLDNPWNVCTQRATSTGKELAEVLLSRQQGNRPITLIGYSLGARVIFSCLEEMVKRKGCEGIIEDVVLLGAPVSGSVKHWEKLSHVVAGRIINGYCRGDWLLKFLFRTANVHFTNVAGLGPVKWDNRRMHNIDLSDVVSGHRDYLKQLPTILKVVGIRTKPDVVVTKIPPHKLFPKTDSCESFTSSEEEGETQGETQDKGAHKGGNGKSSKGHHESRRKKKEKDRDSDKPKVEDSHQDKNKEESTESPTEENGAKTGGIQEANCDTMVNRDKVNGQGITEDSSMQTREGGGNDIGINAESEEKPIPNSNCDENGSKQEDSSSVSKGDKSSDMEDTRHSEITTEANKLSLKDT</sequence>
<feature type="compositionally biased region" description="Basic residues" evidence="6">
    <location>
        <begin position="550"/>
        <end position="562"/>
    </location>
</feature>
<dbReference type="InterPro" id="IPR029058">
    <property type="entry name" value="AB_hydrolase_fold"/>
</dbReference>
<evidence type="ECO:0000256" key="4">
    <source>
        <dbReference type="ARBA" id="ARBA00022989"/>
    </source>
</evidence>
<dbReference type="PANTHER" id="PTHR17920:SF3">
    <property type="entry name" value="TRANSMEMBRANE AND COILED-COIL DOMAIN-CONTAINING PROTEIN 4"/>
    <property type="match status" value="1"/>
</dbReference>
<dbReference type="Gene3D" id="1.10.3680.10">
    <property type="entry name" value="TerB-like"/>
    <property type="match status" value="1"/>
</dbReference>
<feature type="region of interest" description="Disordered" evidence="6">
    <location>
        <begin position="515"/>
        <end position="692"/>
    </location>
</feature>
<proteinExistence type="inferred from homology"/>
<name>A0A8W8KJ71_MAGGI</name>
<evidence type="ECO:0000256" key="1">
    <source>
        <dbReference type="ARBA" id="ARBA00004141"/>
    </source>
</evidence>
<dbReference type="InterPro" id="IPR029024">
    <property type="entry name" value="TerB-like"/>
</dbReference>
<dbReference type="GO" id="GO:0016020">
    <property type="term" value="C:membrane"/>
    <property type="evidence" value="ECO:0007669"/>
    <property type="project" value="UniProtKB-SubCell"/>
</dbReference>
<dbReference type="Proteomes" id="UP000005408">
    <property type="component" value="Unassembled WGS sequence"/>
</dbReference>
<evidence type="ECO:0000256" key="3">
    <source>
        <dbReference type="ARBA" id="ARBA00022692"/>
    </source>
</evidence>
<dbReference type="SUPFAM" id="SSF53474">
    <property type="entry name" value="alpha/beta-Hydrolases"/>
    <property type="match status" value="1"/>
</dbReference>
<feature type="compositionally biased region" description="Basic and acidic residues" evidence="6">
    <location>
        <begin position="653"/>
        <end position="680"/>
    </location>
</feature>
<dbReference type="PANTHER" id="PTHR17920">
    <property type="entry name" value="TRANSMEMBRANE AND COILED-COIL DOMAIN-CONTAINING PROTEIN 4 TMCO4"/>
    <property type="match status" value="1"/>
</dbReference>
<dbReference type="InterPro" id="IPR007941">
    <property type="entry name" value="DUF726"/>
</dbReference>
<dbReference type="Pfam" id="PF05277">
    <property type="entry name" value="DUF726"/>
    <property type="match status" value="1"/>
</dbReference>
<feature type="transmembrane region" description="Helical" evidence="7">
    <location>
        <begin position="319"/>
        <end position="342"/>
    </location>
</feature>
<dbReference type="EnsemblMetazoa" id="G23702.4">
    <property type="protein sequence ID" value="G23702.4:cds"/>
    <property type="gene ID" value="G23702"/>
</dbReference>
<evidence type="ECO:0000256" key="2">
    <source>
        <dbReference type="ARBA" id="ARBA00009824"/>
    </source>
</evidence>
<dbReference type="AlphaFoldDB" id="A0A8W8KJ71"/>
<feature type="compositionally biased region" description="Polar residues" evidence="6">
    <location>
        <begin position="616"/>
        <end position="626"/>
    </location>
</feature>
<evidence type="ECO:0000256" key="5">
    <source>
        <dbReference type="ARBA" id="ARBA00023136"/>
    </source>
</evidence>
<comment type="subcellular location">
    <subcellularLocation>
        <location evidence="1">Membrane</location>
        <topology evidence="1">Multi-pass membrane protein</topology>
    </subcellularLocation>
</comment>
<keyword evidence="5 7" id="KW-0472">Membrane</keyword>
<accession>A0A8W8KJ71</accession>
<feature type="transmembrane region" description="Helical" evidence="7">
    <location>
        <begin position="166"/>
        <end position="192"/>
    </location>
</feature>
<comment type="similarity">
    <text evidence="2">Belongs to the TMCO4 family.</text>
</comment>
<keyword evidence="4 7" id="KW-1133">Transmembrane helix</keyword>
<protein>
    <recommendedName>
        <fullName evidence="10">Transmembrane and coiled-coil domain-containing protein 4</fullName>
    </recommendedName>
</protein>
<feature type="transmembrane region" description="Helical" evidence="7">
    <location>
        <begin position="198"/>
        <end position="225"/>
    </location>
</feature>
<evidence type="ECO:0000313" key="9">
    <source>
        <dbReference type="Proteomes" id="UP000005408"/>
    </source>
</evidence>
<evidence type="ECO:0008006" key="10">
    <source>
        <dbReference type="Google" id="ProtNLM"/>
    </source>
</evidence>